<organism evidence="4 5">
    <name type="scientific">Aphanomyces stellatus</name>
    <dbReference type="NCBI Taxonomy" id="120398"/>
    <lineage>
        <taxon>Eukaryota</taxon>
        <taxon>Sar</taxon>
        <taxon>Stramenopiles</taxon>
        <taxon>Oomycota</taxon>
        <taxon>Saprolegniomycetes</taxon>
        <taxon>Saprolegniales</taxon>
        <taxon>Verrucalvaceae</taxon>
        <taxon>Aphanomyces</taxon>
    </lineage>
</organism>
<name>A0A485KWC5_9STRA</name>
<dbReference type="EMBL" id="VJMH01005380">
    <property type="protein sequence ID" value="KAF0696662.1"/>
    <property type="molecule type" value="Genomic_DNA"/>
</dbReference>
<gene>
    <name evidence="4" type="primary">Aste57867_12598</name>
    <name evidence="3" type="ORF">As57867_012552</name>
    <name evidence="4" type="ORF">ASTE57867_12598</name>
</gene>
<feature type="chain" id="PRO_5036116231" evidence="2">
    <location>
        <begin position="20"/>
        <end position="471"/>
    </location>
</feature>
<evidence type="ECO:0000256" key="1">
    <source>
        <dbReference type="SAM" id="MobiDB-lite"/>
    </source>
</evidence>
<dbReference type="Proteomes" id="UP000332933">
    <property type="component" value="Unassembled WGS sequence"/>
</dbReference>
<evidence type="ECO:0000313" key="4">
    <source>
        <dbReference type="EMBL" id="VFT89449.1"/>
    </source>
</evidence>
<feature type="compositionally biased region" description="Polar residues" evidence="1">
    <location>
        <begin position="45"/>
        <end position="62"/>
    </location>
</feature>
<dbReference type="AlphaFoldDB" id="A0A485KWC5"/>
<sequence>MRLHHYLVVAVATPCQIAAQATGCLDPALAANPVYTALNCPETDGGQQPHDSGTTDPATSDTTCSDDQIHAWLSQPFGDACTRTANWTSSYSLVQALIDWDVFTTYNTYLVCGIDACQIDLVRFATTFPSCTPSTLAALARTDANTLVQSCPSILEGLGPQCLPADDDTIYELTVATTVSVECARDLSLFGITSQTSFLDAFVQSHGAFEDPLLTQAFCSSTSCLAQVASIQTSLPTCQSTAGINTQVVLDVLVQSCSNNINPLPSTPDCTDADMTAWLNQPFSDACNRAAQWPTSPYPFVQVVADWDASVTAPATSNYLVCGIDACQADLQSFVDNLPSCTPSKLHELTQSDALNLLNACATSAELTGPGPSCTPEQATQVATTLNTTVDTTCATDLTAFADITAQSSVQDVFLHNVDDNAAYIQTLCGSISCIAQVQAIQKELSYCAMDGHNAYQTIGNVRRTCAASKA</sequence>
<reference evidence="4 5" key="1">
    <citation type="submission" date="2019-03" db="EMBL/GenBank/DDBJ databases">
        <authorList>
            <person name="Gaulin E."/>
            <person name="Dumas B."/>
        </authorList>
    </citation>
    <scope>NUCLEOTIDE SEQUENCE [LARGE SCALE GENOMIC DNA]</scope>
    <source>
        <strain evidence="4">CBS 568.67</strain>
    </source>
</reference>
<evidence type="ECO:0000313" key="3">
    <source>
        <dbReference type="EMBL" id="KAF0696662.1"/>
    </source>
</evidence>
<feature type="region of interest" description="Disordered" evidence="1">
    <location>
        <begin position="41"/>
        <end position="62"/>
    </location>
</feature>
<proteinExistence type="predicted"/>
<reference evidence="3" key="2">
    <citation type="submission" date="2019-06" db="EMBL/GenBank/DDBJ databases">
        <title>Genomics analysis of Aphanomyces spp. identifies a new class of oomycete effector associated with host adaptation.</title>
        <authorList>
            <person name="Gaulin E."/>
        </authorList>
    </citation>
    <scope>NUCLEOTIDE SEQUENCE</scope>
    <source>
        <strain evidence="3">CBS 578.67</strain>
    </source>
</reference>
<keyword evidence="5" id="KW-1185">Reference proteome</keyword>
<keyword evidence="2" id="KW-0732">Signal</keyword>
<feature type="signal peptide" evidence="2">
    <location>
        <begin position="1"/>
        <end position="19"/>
    </location>
</feature>
<evidence type="ECO:0000256" key="2">
    <source>
        <dbReference type="SAM" id="SignalP"/>
    </source>
</evidence>
<protein>
    <submittedName>
        <fullName evidence="4">Aste57867_12598 protein</fullName>
    </submittedName>
</protein>
<evidence type="ECO:0000313" key="5">
    <source>
        <dbReference type="Proteomes" id="UP000332933"/>
    </source>
</evidence>
<accession>A0A485KWC5</accession>
<dbReference type="EMBL" id="CAADRA010005401">
    <property type="protein sequence ID" value="VFT89449.1"/>
    <property type="molecule type" value="Genomic_DNA"/>
</dbReference>